<dbReference type="GO" id="GO:0022857">
    <property type="term" value="F:transmembrane transporter activity"/>
    <property type="evidence" value="ECO:0007669"/>
    <property type="project" value="InterPro"/>
</dbReference>
<feature type="transmembrane region" description="Helical" evidence="11">
    <location>
        <begin position="59"/>
        <end position="79"/>
    </location>
</feature>
<reference evidence="13 14" key="1">
    <citation type="submission" date="2019-12" db="EMBL/GenBank/DDBJ databases">
        <title>Snethiella sp. nov. sp. isolated from sea sand.</title>
        <authorList>
            <person name="Kim J."/>
            <person name="Jeong S.E."/>
            <person name="Jung H.S."/>
            <person name="Jeon C.O."/>
        </authorList>
    </citation>
    <scope>NUCLEOTIDE SEQUENCE [LARGE SCALE GENOMIC DNA]</scope>
    <source>
        <strain evidence="13 14">DP05</strain>
    </source>
</reference>
<dbReference type="InterPro" id="IPR000390">
    <property type="entry name" value="Small_drug/metabolite_transptr"/>
</dbReference>
<keyword evidence="3" id="KW-0444">Lipid biosynthesis</keyword>
<accession>A0A6L8WD85</accession>
<dbReference type="RefSeq" id="WP_161316678.1">
    <property type="nucleotide sequence ID" value="NZ_WTUW01000009.1"/>
</dbReference>
<evidence type="ECO:0000256" key="10">
    <source>
        <dbReference type="ARBA" id="ARBA00023136"/>
    </source>
</evidence>
<proteinExistence type="predicted"/>
<keyword evidence="9" id="KW-0443">Lipid metabolism</keyword>
<dbReference type="AlphaFoldDB" id="A0A6L8WD85"/>
<comment type="caution">
    <text evidence="13">The sequence shown here is derived from an EMBL/GenBank/DDBJ whole genome shotgun (WGS) entry which is preliminary data.</text>
</comment>
<evidence type="ECO:0000313" key="13">
    <source>
        <dbReference type="EMBL" id="MZR32107.1"/>
    </source>
</evidence>
<evidence type="ECO:0000256" key="9">
    <source>
        <dbReference type="ARBA" id="ARBA00023098"/>
    </source>
</evidence>
<evidence type="ECO:0000256" key="8">
    <source>
        <dbReference type="ARBA" id="ARBA00022989"/>
    </source>
</evidence>
<evidence type="ECO:0000256" key="1">
    <source>
        <dbReference type="ARBA" id="ARBA00004651"/>
    </source>
</evidence>
<dbReference type="EMBL" id="WTUW01000009">
    <property type="protein sequence ID" value="MZR32107.1"/>
    <property type="molecule type" value="Genomic_DNA"/>
</dbReference>
<feature type="domain" description="EamA" evidence="12">
    <location>
        <begin position="144"/>
        <end position="277"/>
    </location>
</feature>
<feature type="domain" description="EamA" evidence="12">
    <location>
        <begin position="8"/>
        <end position="131"/>
    </location>
</feature>
<keyword evidence="10 11" id="KW-0472">Membrane</keyword>
<name>A0A6L8WD85_9PROT</name>
<feature type="transmembrane region" description="Helical" evidence="11">
    <location>
        <begin position="6"/>
        <end position="23"/>
    </location>
</feature>
<dbReference type="GO" id="GO:0005886">
    <property type="term" value="C:plasma membrane"/>
    <property type="evidence" value="ECO:0007669"/>
    <property type="project" value="UniProtKB-SubCell"/>
</dbReference>
<organism evidence="13 14">
    <name type="scientific">Sneathiella litorea</name>
    <dbReference type="NCBI Taxonomy" id="2606216"/>
    <lineage>
        <taxon>Bacteria</taxon>
        <taxon>Pseudomonadati</taxon>
        <taxon>Pseudomonadota</taxon>
        <taxon>Alphaproteobacteria</taxon>
        <taxon>Sneathiellales</taxon>
        <taxon>Sneathiellaceae</taxon>
        <taxon>Sneathiella</taxon>
    </lineage>
</organism>
<dbReference type="Gene3D" id="1.10.3730.20">
    <property type="match status" value="2"/>
</dbReference>
<feature type="transmembrane region" description="Helical" evidence="11">
    <location>
        <begin position="233"/>
        <end position="254"/>
    </location>
</feature>
<dbReference type="SUPFAM" id="SSF103481">
    <property type="entry name" value="Multidrug resistance efflux transporter EmrE"/>
    <property type="match status" value="2"/>
</dbReference>
<evidence type="ECO:0000256" key="5">
    <source>
        <dbReference type="ARBA" id="ARBA00022556"/>
    </source>
</evidence>
<dbReference type="InterPro" id="IPR037185">
    <property type="entry name" value="EmrE-like"/>
</dbReference>
<feature type="transmembrane region" description="Helical" evidence="11">
    <location>
        <begin position="91"/>
        <end position="109"/>
    </location>
</feature>
<keyword evidence="4" id="KW-0997">Cell inner membrane</keyword>
<sequence length="282" mass="30790">MELSVFGIVLIAALFHAAWNTFVKKNEDRVLFMALLMASSATGALVTLPFFDFPAPESWPYLALSVLIHIGYLVFFLSAYKYGDLSHVYPLSRGSAPLIVALLSILLIGEQLSQIAWIAIVIMAIGIMSLSITRNTQKLRNPTAVFFAIGTGLFIAGYTVTDGVGARLAGSAHSYAAWMMALDGYPILAYLFVKRGSKIFSQSRPLLKTAFLGGMLSLAAYWAVIWAMTVAPIALVAAVRETSIIFALLFGVLLLKERLSLMQYFAIFTTMLGTVLLKLNRS</sequence>
<gene>
    <name evidence="13" type="ORF">GQE98_15825</name>
</gene>
<keyword evidence="8 11" id="KW-1133">Transmembrane helix</keyword>
<keyword evidence="6 11" id="KW-0812">Transmembrane</keyword>
<feature type="transmembrane region" description="Helical" evidence="11">
    <location>
        <begin position="144"/>
        <end position="160"/>
    </location>
</feature>
<keyword evidence="2" id="KW-1003">Cell membrane</keyword>
<evidence type="ECO:0000313" key="14">
    <source>
        <dbReference type="Proteomes" id="UP000476030"/>
    </source>
</evidence>
<evidence type="ECO:0000259" key="12">
    <source>
        <dbReference type="Pfam" id="PF00892"/>
    </source>
</evidence>
<dbReference type="InterPro" id="IPR000620">
    <property type="entry name" value="EamA_dom"/>
</dbReference>
<feature type="transmembrane region" description="Helical" evidence="11">
    <location>
        <begin position="172"/>
        <end position="193"/>
    </location>
</feature>
<dbReference type="Proteomes" id="UP000476030">
    <property type="component" value="Unassembled WGS sequence"/>
</dbReference>
<dbReference type="Pfam" id="PF00892">
    <property type="entry name" value="EamA"/>
    <property type="match status" value="2"/>
</dbReference>
<feature type="transmembrane region" description="Helical" evidence="11">
    <location>
        <begin position="115"/>
        <end position="132"/>
    </location>
</feature>
<dbReference type="GO" id="GO:0009245">
    <property type="term" value="P:lipid A biosynthetic process"/>
    <property type="evidence" value="ECO:0007669"/>
    <property type="project" value="UniProtKB-KW"/>
</dbReference>
<dbReference type="GO" id="GO:0009103">
    <property type="term" value="P:lipopolysaccharide biosynthetic process"/>
    <property type="evidence" value="ECO:0007669"/>
    <property type="project" value="UniProtKB-KW"/>
</dbReference>
<feature type="transmembrane region" description="Helical" evidence="11">
    <location>
        <begin position="30"/>
        <end position="53"/>
    </location>
</feature>
<dbReference type="PANTHER" id="PTHR30561">
    <property type="entry name" value="SMR FAMILY PROTON-DEPENDENT DRUG EFFLUX TRANSPORTER SUGE"/>
    <property type="match status" value="1"/>
</dbReference>
<comment type="subcellular location">
    <subcellularLocation>
        <location evidence="1">Cell membrane</location>
        <topology evidence="1">Multi-pass membrane protein</topology>
    </subcellularLocation>
</comment>
<protein>
    <submittedName>
        <fullName evidence="13">EamA family transporter</fullName>
    </submittedName>
</protein>
<evidence type="ECO:0000256" key="4">
    <source>
        <dbReference type="ARBA" id="ARBA00022519"/>
    </source>
</evidence>
<evidence type="ECO:0000256" key="6">
    <source>
        <dbReference type="ARBA" id="ARBA00022692"/>
    </source>
</evidence>
<keyword evidence="5" id="KW-0441">Lipid A biosynthesis</keyword>
<feature type="transmembrane region" description="Helical" evidence="11">
    <location>
        <begin position="205"/>
        <end position="227"/>
    </location>
</feature>
<dbReference type="PANTHER" id="PTHR30561:SF9">
    <property type="entry name" value="4-AMINO-4-DEOXY-L-ARABINOSE-PHOSPHOUNDECAPRENOL FLIPPASE SUBUNIT ARNF-RELATED"/>
    <property type="match status" value="1"/>
</dbReference>
<evidence type="ECO:0000256" key="2">
    <source>
        <dbReference type="ARBA" id="ARBA00022475"/>
    </source>
</evidence>
<keyword evidence="14" id="KW-1185">Reference proteome</keyword>
<evidence type="ECO:0000256" key="11">
    <source>
        <dbReference type="SAM" id="Phobius"/>
    </source>
</evidence>
<evidence type="ECO:0000256" key="7">
    <source>
        <dbReference type="ARBA" id="ARBA00022985"/>
    </source>
</evidence>
<keyword evidence="7" id="KW-0448">Lipopolysaccharide biosynthesis</keyword>
<evidence type="ECO:0000256" key="3">
    <source>
        <dbReference type="ARBA" id="ARBA00022516"/>
    </source>
</evidence>